<evidence type="ECO:0000256" key="2">
    <source>
        <dbReference type="SAM" id="SignalP"/>
    </source>
</evidence>
<reference evidence="4" key="1">
    <citation type="submission" date="2016-10" db="EMBL/GenBank/DDBJ databases">
        <authorList>
            <person name="de Groot N.N."/>
        </authorList>
    </citation>
    <scope>NUCLEOTIDE SEQUENCE [LARGE SCALE GENOMIC DNA]</scope>
    <source>
        <strain evidence="4">UNC267MFSha1.1M11</strain>
    </source>
</reference>
<dbReference type="Proteomes" id="UP000515498">
    <property type="component" value="Chromosome"/>
</dbReference>
<dbReference type="STRING" id="1502745.SAMN02799620_01145"/>
<feature type="region of interest" description="Disordered" evidence="1">
    <location>
        <begin position="120"/>
        <end position="155"/>
    </location>
</feature>
<feature type="compositionally biased region" description="Basic and acidic residues" evidence="1">
    <location>
        <begin position="120"/>
        <end position="136"/>
    </location>
</feature>
<sequence length="155" mass="15287">MKKLIVLGSGTVGALAAATALFGTGVAAADSYAGQTYSDASSAASDAGQTVVVAARVGDKLSEGDCIVTRSQTAPFASANDGVHVSSQVQFYLNCAGSYATATNPGASVASPDGRAAKAAADEAAAKAEAEQKQAELEAASQQEADLAQVSTPDQ</sequence>
<keyword evidence="2" id="KW-0732">Signal</keyword>
<evidence type="ECO:0000313" key="5">
    <source>
        <dbReference type="Proteomes" id="UP000199707"/>
    </source>
</evidence>
<name>A0A1G4VKF2_9MYCO</name>
<feature type="chain" id="PRO_5036018691" description="PASTA domain-containing protein" evidence="2">
    <location>
        <begin position="30"/>
        <end position="155"/>
    </location>
</feature>
<dbReference type="RefSeq" id="WP_090354494.1">
    <property type="nucleotide sequence ID" value="NZ_CP059894.1"/>
</dbReference>
<evidence type="ECO:0000313" key="4">
    <source>
        <dbReference type="EMBL" id="SCX08077.1"/>
    </source>
</evidence>
<accession>A0A1G4VKF2</accession>
<evidence type="ECO:0008006" key="7">
    <source>
        <dbReference type="Google" id="ProtNLM"/>
    </source>
</evidence>
<dbReference type="KEGG" id="mflu:HZU40_31955"/>
<evidence type="ECO:0000256" key="1">
    <source>
        <dbReference type="SAM" id="MobiDB-lite"/>
    </source>
</evidence>
<feature type="signal peptide" evidence="2">
    <location>
        <begin position="1"/>
        <end position="29"/>
    </location>
</feature>
<gene>
    <name evidence="3" type="ORF">HZU40_31955</name>
    <name evidence="4" type="ORF">SAMN02799620_01145</name>
</gene>
<evidence type="ECO:0000313" key="6">
    <source>
        <dbReference type="Proteomes" id="UP000515498"/>
    </source>
</evidence>
<dbReference type="Proteomes" id="UP000199707">
    <property type="component" value="Unassembled WGS sequence"/>
</dbReference>
<reference evidence="3 6" key="3">
    <citation type="submission" date="2020-07" db="EMBL/GenBank/DDBJ databases">
        <title>Draft genome sequence of four isobutane-metabolizing strains capable of cometabolically degrading diverse ether contaminants.</title>
        <authorList>
            <person name="Chen W."/>
            <person name="Faulkner N."/>
            <person name="Smith C."/>
            <person name="Hyman M."/>
        </authorList>
    </citation>
    <scope>NUCLEOTIDE SEQUENCE [LARGE SCALE GENOMIC DNA]</scope>
    <source>
        <strain evidence="3 6">2A</strain>
    </source>
</reference>
<evidence type="ECO:0000313" key="3">
    <source>
        <dbReference type="EMBL" id="QNJ92672.1"/>
    </source>
</evidence>
<reference evidence="5" key="2">
    <citation type="submission" date="2016-10" db="EMBL/GenBank/DDBJ databases">
        <authorList>
            <person name="Varghese N."/>
            <person name="Submissions S."/>
        </authorList>
    </citation>
    <scope>NUCLEOTIDE SEQUENCE [LARGE SCALE GENOMIC DNA]</scope>
    <source>
        <strain evidence="5">UNC267MFSha1.1M11</strain>
    </source>
</reference>
<dbReference type="EMBL" id="FMUB01000002">
    <property type="protein sequence ID" value="SCX08077.1"/>
    <property type="molecule type" value="Genomic_DNA"/>
</dbReference>
<dbReference type="AlphaFoldDB" id="A0A1G4VKF2"/>
<dbReference type="EMBL" id="CP059894">
    <property type="protein sequence ID" value="QNJ92672.1"/>
    <property type="molecule type" value="Genomic_DNA"/>
</dbReference>
<proteinExistence type="predicted"/>
<organism evidence="4 5">
    <name type="scientific">Mycolicibacterium fluoranthenivorans</name>
    <dbReference type="NCBI Taxonomy" id="258505"/>
    <lineage>
        <taxon>Bacteria</taxon>
        <taxon>Bacillati</taxon>
        <taxon>Actinomycetota</taxon>
        <taxon>Actinomycetes</taxon>
        <taxon>Mycobacteriales</taxon>
        <taxon>Mycobacteriaceae</taxon>
        <taxon>Mycolicibacterium</taxon>
    </lineage>
</organism>
<feature type="compositionally biased region" description="Low complexity" evidence="1">
    <location>
        <begin position="137"/>
        <end position="149"/>
    </location>
</feature>
<protein>
    <recommendedName>
        <fullName evidence="7">PASTA domain-containing protein</fullName>
    </recommendedName>
</protein>